<dbReference type="AlphaFoldDB" id="A0A9Q0EPJ7"/>
<proteinExistence type="predicted"/>
<name>A0A9Q0EPJ7_9TELE</name>
<reference evidence="1" key="1">
    <citation type="submission" date="2022-07" db="EMBL/GenBank/DDBJ databases">
        <title>Chromosome-level genome of Muraenolepis orangiensis.</title>
        <authorList>
            <person name="Kim J."/>
        </authorList>
    </citation>
    <scope>NUCLEOTIDE SEQUENCE</scope>
    <source>
        <strain evidence="1">KU_S4_2022</strain>
        <tissue evidence="1">Muscle</tissue>
    </source>
</reference>
<feature type="non-terminal residue" evidence="1">
    <location>
        <position position="1"/>
    </location>
</feature>
<evidence type="ECO:0000313" key="1">
    <source>
        <dbReference type="EMBL" id="KAJ3611115.1"/>
    </source>
</evidence>
<gene>
    <name evidence="1" type="ORF">NHX12_021131</name>
</gene>
<sequence>GHSNMQRQPVIEALPAPLGSLLSEGRCLLLSTSGGWDGEGGVWRWGHGGM</sequence>
<dbReference type="Proteomes" id="UP001148018">
    <property type="component" value="Unassembled WGS sequence"/>
</dbReference>
<organism evidence="1 2">
    <name type="scientific">Muraenolepis orangiensis</name>
    <name type="common">Patagonian moray cod</name>
    <dbReference type="NCBI Taxonomy" id="630683"/>
    <lineage>
        <taxon>Eukaryota</taxon>
        <taxon>Metazoa</taxon>
        <taxon>Chordata</taxon>
        <taxon>Craniata</taxon>
        <taxon>Vertebrata</taxon>
        <taxon>Euteleostomi</taxon>
        <taxon>Actinopterygii</taxon>
        <taxon>Neopterygii</taxon>
        <taxon>Teleostei</taxon>
        <taxon>Neoteleostei</taxon>
        <taxon>Acanthomorphata</taxon>
        <taxon>Zeiogadaria</taxon>
        <taxon>Gadariae</taxon>
        <taxon>Gadiformes</taxon>
        <taxon>Muraenolepidoidei</taxon>
        <taxon>Muraenolepididae</taxon>
        <taxon>Muraenolepis</taxon>
    </lineage>
</organism>
<keyword evidence="2" id="KW-1185">Reference proteome</keyword>
<dbReference type="EMBL" id="JANIIK010000037">
    <property type="protein sequence ID" value="KAJ3611115.1"/>
    <property type="molecule type" value="Genomic_DNA"/>
</dbReference>
<protein>
    <submittedName>
        <fullName evidence="1">Uncharacterized protein</fullName>
    </submittedName>
</protein>
<evidence type="ECO:0000313" key="2">
    <source>
        <dbReference type="Proteomes" id="UP001148018"/>
    </source>
</evidence>
<comment type="caution">
    <text evidence="1">The sequence shown here is derived from an EMBL/GenBank/DDBJ whole genome shotgun (WGS) entry which is preliminary data.</text>
</comment>
<accession>A0A9Q0EPJ7</accession>